<dbReference type="InterPro" id="IPR011989">
    <property type="entry name" value="ARM-like"/>
</dbReference>
<gene>
    <name evidence="7" type="ORF">EVOR1521_LOCUS24521</name>
</gene>
<dbReference type="EMBL" id="CAUJNA010003411">
    <property type="protein sequence ID" value="CAJ1401353.1"/>
    <property type="molecule type" value="Genomic_DNA"/>
</dbReference>
<keyword evidence="2" id="KW-0813">Transport</keyword>
<dbReference type="GO" id="GO:0006606">
    <property type="term" value="P:protein import into nucleus"/>
    <property type="evidence" value="ECO:0007669"/>
    <property type="project" value="InterPro"/>
</dbReference>
<dbReference type="Pfam" id="PF13513">
    <property type="entry name" value="HEAT_EZ"/>
    <property type="match status" value="1"/>
</dbReference>
<dbReference type="InterPro" id="IPR058584">
    <property type="entry name" value="IMB1_TNPO1-like_TPR"/>
</dbReference>
<evidence type="ECO:0000256" key="4">
    <source>
        <dbReference type="ARBA" id="ARBA00022737"/>
    </source>
</evidence>
<sequence>MSGSKADATEAKEPEKCCKWSLPKVVLPLIQKKLEHSSWEVQESGVLALGAIAFGCMDGLTQYMPKVMELLLNLVRAPKPLLRSISCWTVARFSSWICNDRINPQSAQVLRSVLQQLLLRILDKNKRVQEAACSAFATLEETARHLLVPYLNDIVQTLSKAFQYYQAKNLLILYDAVGTLADAVGPELDTQQYKQLVLEPLFQKFNNTPDNDRSIIALFECLSSLAQNLGPSFMPLCKPLVDRCMRLIVTGAQAAQRWMQNPNEYEKPDREVMAASIDLLAGIVGGLQARVGEVLQQQNFLSVVSEVLKDSALQARWSIPKTLRLVLS</sequence>
<comment type="caution">
    <text evidence="7">The sequence shown here is derived from an EMBL/GenBank/DDBJ whole genome shotgun (WGS) entry which is preliminary data.</text>
</comment>
<evidence type="ECO:0000256" key="5">
    <source>
        <dbReference type="ARBA" id="ARBA00022927"/>
    </source>
</evidence>
<dbReference type="Gene3D" id="1.25.10.10">
    <property type="entry name" value="Leucine-rich Repeat Variant"/>
    <property type="match status" value="1"/>
</dbReference>
<evidence type="ECO:0000259" key="6">
    <source>
        <dbReference type="Pfam" id="PF25574"/>
    </source>
</evidence>
<dbReference type="InterPro" id="IPR016024">
    <property type="entry name" value="ARM-type_fold"/>
</dbReference>
<evidence type="ECO:0000256" key="3">
    <source>
        <dbReference type="ARBA" id="ARBA00022490"/>
    </source>
</evidence>
<dbReference type="Proteomes" id="UP001178507">
    <property type="component" value="Unassembled WGS sequence"/>
</dbReference>
<evidence type="ECO:0000256" key="1">
    <source>
        <dbReference type="ARBA" id="ARBA00004496"/>
    </source>
</evidence>
<keyword evidence="8" id="KW-1185">Reference proteome</keyword>
<dbReference type="Pfam" id="PF25574">
    <property type="entry name" value="TPR_IMB1"/>
    <property type="match status" value="1"/>
</dbReference>
<organism evidence="7 8">
    <name type="scientific">Effrenium voratum</name>
    <dbReference type="NCBI Taxonomy" id="2562239"/>
    <lineage>
        <taxon>Eukaryota</taxon>
        <taxon>Sar</taxon>
        <taxon>Alveolata</taxon>
        <taxon>Dinophyceae</taxon>
        <taxon>Suessiales</taxon>
        <taxon>Symbiodiniaceae</taxon>
        <taxon>Effrenium</taxon>
    </lineage>
</organism>
<dbReference type="InterPro" id="IPR040122">
    <property type="entry name" value="Importin_beta"/>
</dbReference>
<keyword evidence="5" id="KW-0653">Protein transport</keyword>
<dbReference type="SUPFAM" id="SSF48371">
    <property type="entry name" value="ARM repeat"/>
    <property type="match status" value="1"/>
</dbReference>
<accession>A0AA36JAA2</accession>
<reference evidence="7" key="1">
    <citation type="submission" date="2023-08" db="EMBL/GenBank/DDBJ databases">
        <authorList>
            <person name="Chen Y."/>
            <person name="Shah S."/>
            <person name="Dougan E. K."/>
            <person name="Thang M."/>
            <person name="Chan C."/>
        </authorList>
    </citation>
    <scope>NUCLEOTIDE SEQUENCE</scope>
</reference>
<keyword evidence="3" id="KW-0963">Cytoplasm</keyword>
<name>A0AA36JAA2_9DINO</name>
<evidence type="ECO:0000313" key="8">
    <source>
        <dbReference type="Proteomes" id="UP001178507"/>
    </source>
</evidence>
<dbReference type="PANTHER" id="PTHR10527">
    <property type="entry name" value="IMPORTIN BETA"/>
    <property type="match status" value="1"/>
</dbReference>
<keyword evidence="4" id="KW-0677">Repeat</keyword>
<dbReference type="GO" id="GO:0005737">
    <property type="term" value="C:cytoplasm"/>
    <property type="evidence" value="ECO:0007669"/>
    <property type="project" value="UniProtKB-SubCell"/>
</dbReference>
<evidence type="ECO:0000313" key="7">
    <source>
        <dbReference type="EMBL" id="CAJ1401353.1"/>
    </source>
</evidence>
<dbReference type="AlphaFoldDB" id="A0AA36JAA2"/>
<protein>
    <recommendedName>
        <fullName evidence="6">Importin subunit beta-1/Transportin-1-like TPR repeats domain-containing protein</fullName>
    </recommendedName>
</protein>
<proteinExistence type="predicted"/>
<evidence type="ECO:0000256" key="2">
    <source>
        <dbReference type="ARBA" id="ARBA00022448"/>
    </source>
</evidence>
<comment type="subcellular location">
    <subcellularLocation>
        <location evidence="1">Cytoplasm</location>
    </subcellularLocation>
</comment>
<feature type="domain" description="Importin subunit beta-1/Transportin-1-like TPR repeats" evidence="6">
    <location>
        <begin position="99"/>
        <end position="307"/>
    </location>
</feature>